<sequence length="324" mass="33329">MTAWKHACGALLAAVLGLAAPAGAQDYPSRPVTITVCFPPGASTDTIARRIAERLTAGLGRPVVVDNRGGAGGNIAASLVAKAQPDGHSLLFCATAGLVIAAAARSPLDFDPQRDLAPVAPVGALTVLLLTRPSLPVRTLQEFLAHARARPGQMNFASIGVGSSFHLGLEQMNAAAGVAMTHIPFRGGGQAVPELLAGRLDGMFASWSLARPHVEAGTLRPLAVAGDERYAGLPEVPTLAEAGLPGIWLQEGLGIFAPGGTPAAIIARLNAEITRIIGDPALRDWLIAQGVPPAPASPEAFRGQLQAGVGTIEALLRRIDLKLD</sequence>
<dbReference type="EMBL" id="JAUFPN010000090">
    <property type="protein sequence ID" value="MDN3564441.1"/>
    <property type="molecule type" value="Genomic_DNA"/>
</dbReference>
<dbReference type="RefSeq" id="WP_290316238.1">
    <property type="nucleotide sequence ID" value="NZ_JAUFPN010000090.1"/>
</dbReference>
<dbReference type="Pfam" id="PF03401">
    <property type="entry name" value="TctC"/>
    <property type="match status" value="1"/>
</dbReference>
<gene>
    <name evidence="3" type="ORF">QWZ14_08690</name>
</gene>
<proteinExistence type="inferred from homology"/>
<evidence type="ECO:0000256" key="1">
    <source>
        <dbReference type="ARBA" id="ARBA00006987"/>
    </source>
</evidence>
<dbReference type="CDD" id="cd13578">
    <property type="entry name" value="PBP2_Bug27"/>
    <property type="match status" value="1"/>
</dbReference>
<feature type="chain" id="PRO_5046665789" evidence="2">
    <location>
        <begin position="25"/>
        <end position="324"/>
    </location>
</feature>
<protein>
    <submittedName>
        <fullName evidence="3">Tripartite tricarboxylate transporter substrate binding protein</fullName>
    </submittedName>
</protein>
<evidence type="ECO:0000256" key="2">
    <source>
        <dbReference type="SAM" id="SignalP"/>
    </source>
</evidence>
<organism evidence="3 4">
    <name type="scientific">Paeniroseomonas aquatica</name>
    <dbReference type="NCBI Taxonomy" id="373043"/>
    <lineage>
        <taxon>Bacteria</taxon>
        <taxon>Pseudomonadati</taxon>
        <taxon>Pseudomonadota</taxon>
        <taxon>Alphaproteobacteria</taxon>
        <taxon>Acetobacterales</taxon>
        <taxon>Acetobacteraceae</taxon>
        <taxon>Paeniroseomonas</taxon>
    </lineage>
</organism>
<dbReference type="Proteomes" id="UP001529369">
    <property type="component" value="Unassembled WGS sequence"/>
</dbReference>
<name>A0ABT8A419_9PROT</name>
<dbReference type="Gene3D" id="3.40.190.10">
    <property type="entry name" value="Periplasmic binding protein-like II"/>
    <property type="match status" value="1"/>
</dbReference>
<comment type="similarity">
    <text evidence="1">Belongs to the UPF0065 (bug) family.</text>
</comment>
<keyword evidence="4" id="KW-1185">Reference proteome</keyword>
<evidence type="ECO:0000313" key="4">
    <source>
        <dbReference type="Proteomes" id="UP001529369"/>
    </source>
</evidence>
<dbReference type="InterPro" id="IPR042100">
    <property type="entry name" value="Bug_dom1"/>
</dbReference>
<comment type="caution">
    <text evidence="3">The sequence shown here is derived from an EMBL/GenBank/DDBJ whole genome shotgun (WGS) entry which is preliminary data.</text>
</comment>
<dbReference type="PANTHER" id="PTHR42928:SF5">
    <property type="entry name" value="BLR1237 PROTEIN"/>
    <property type="match status" value="1"/>
</dbReference>
<reference evidence="4" key="1">
    <citation type="journal article" date="2019" name="Int. J. Syst. Evol. Microbiol.">
        <title>The Global Catalogue of Microorganisms (GCM) 10K type strain sequencing project: providing services to taxonomists for standard genome sequencing and annotation.</title>
        <authorList>
            <consortium name="The Broad Institute Genomics Platform"/>
            <consortium name="The Broad Institute Genome Sequencing Center for Infectious Disease"/>
            <person name="Wu L."/>
            <person name="Ma J."/>
        </authorList>
    </citation>
    <scope>NUCLEOTIDE SEQUENCE [LARGE SCALE GENOMIC DNA]</scope>
    <source>
        <strain evidence="4">CECT 7131</strain>
    </source>
</reference>
<dbReference type="PIRSF" id="PIRSF017082">
    <property type="entry name" value="YflP"/>
    <property type="match status" value="1"/>
</dbReference>
<dbReference type="PANTHER" id="PTHR42928">
    <property type="entry name" value="TRICARBOXYLATE-BINDING PROTEIN"/>
    <property type="match status" value="1"/>
</dbReference>
<dbReference type="InterPro" id="IPR005064">
    <property type="entry name" value="BUG"/>
</dbReference>
<dbReference type="Gene3D" id="3.40.190.150">
    <property type="entry name" value="Bordetella uptake gene, domain 1"/>
    <property type="match status" value="1"/>
</dbReference>
<accession>A0ABT8A419</accession>
<evidence type="ECO:0000313" key="3">
    <source>
        <dbReference type="EMBL" id="MDN3564441.1"/>
    </source>
</evidence>
<feature type="signal peptide" evidence="2">
    <location>
        <begin position="1"/>
        <end position="24"/>
    </location>
</feature>
<keyword evidence="2" id="KW-0732">Signal</keyword>
<dbReference type="SUPFAM" id="SSF53850">
    <property type="entry name" value="Periplasmic binding protein-like II"/>
    <property type="match status" value="1"/>
</dbReference>